<dbReference type="EMBL" id="PP179332">
    <property type="protein sequence ID" value="XAI71063.1"/>
    <property type="molecule type" value="Genomic_DNA"/>
</dbReference>
<evidence type="ECO:0008006" key="3">
    <source>
        <dbReference type="Google" id="ProtNLM"/>
    </source>
</evidence>
<evidence type="ECO:0000256" key="1">
    <source>
        <dbReference type="SAM" id="Phobius"/>
    </source>
</evidence>
<sequence length="111" mass="12257">MSAENLIFDLSDKAQRWISVGIVSAIGGVASYLYEHVKGDRDFSLISFLTMIFLAFFVGNVLGEFIPHDMQSRDGILMVAGFSSWPILDALKSNGKKIADAVLSRVLKIFK</sequence>
<feature type="transmembrane region" description="Helical" evidence="1">
    <location>
        <begin position="45"/>
        <end position="63"/>
    </location>
</feature>
<keyword evidence="1" id="KW-1133">Transmembrane helix</keyword>
<name>A0AAU6W3C4_9VIRU</name>
<keyword evidence="1" id="KW-0812">Transmembrane</keyword>
<organism evidence="2">
    <name type="scientific">Pseudomonas phage Cygsa01</name>
    <dbReference type="NCBI Taxonomy" id="3138529"/>
    <lineage>
        <taxon>Viruses</taxon>
    </lineage>
</organism>
<protein>
    <recommendedName>
        <fullName evidence="3">Holin</fullName>
    </recommendedName>
</protein>
<reference evidence="2" key="1">
    <citation type="journal article" date="2024" name="J. Gen. Virol.">
        <title>Novel phages of Pseudomonas syringae unveil numerous potential auxiliary metabolic genes.</title>
        <authorList>
            <person name="Feltin C."/>
            <person name="Garneau J.R."/>
            <person name="Morris C.E."/>
            <person name="Berard A."/>
            <person name="Torres-Barcelo C."/>
        </authorList>
    </citation>
    <scope>NUCLEOTIDE SEQUENCE</scope>
</reference>
<gene>
    <name evidence="2" type="ORF">Cygsa01_00017</name>
</gene>
<proteinExistence type="predicted"/>
<feature type="transmembrane region" description="Helical" evidence="1">
    <location>
        <begin position="14"/>
        <end position="33"/>
    </location>
</feature>
<dbReference type="InterPro" id="IPR032126">
    <property type="entry name" value="LydA_holin"/>
</dbReference>
<accession>A0AAU6W3C4</accession>
<evidence type="ECO:0000313" key="2">
    <source>
        <dbReference type="EMBL" id="XAI71063.1"/>
    </source>
</evidence>
<keyword evidence="1" id="KW-0472">Membrane</keyword>
<dbReference type="Pfam" id="PF16083">
    <property type="entry name" value="Phage_holin_3_3"/>
    <property type="match status" value="1"/>
</dbReference>